<dbReference type="PANTHER" id="PTHR11361:SF34">
    <property type="entry name" value="DNA MISMATCH REPAIR PROTEIN MSH1, MITOCHONDRIAL"/>
    <property type="match status" value="1"/>
</dbReference>
<dbReference type="Pfam" id="PF05192">
    <property type="entry name" value="MutS_III"/>
    <property type="match status" value="1"/>
</dbReference>
<evidence type="ECO:0000256" key="10">
    <source>
        <dbReference type="RuleBase" id="RU003756"/>
    </source>
</evidence>
<dbReference type="FunFam" id="3.40.50.300:FF:000870">
    <property type="entry name" value="MutS protein homolog 4"/>
    <property type="match status" value="1"/>
</dbReference>
<dbReference type="InterPro" id="IPR045076">
    <property type="entry name" value="MutS"/>
</dbReference>
<dbReference type="Gene3D" id="3.30.420.110">
    <property type="entry name" value="MutS, connector domain"/>
    <property type="match status" value="1"/>
</dbReference>
<evidence type="ECO:0000256" key="2">
    <source>
        <dbReference type="ARBA" id="ARBA00021982"/>
    </source>
</evidence>
<dbReference type="Pfam" id="PF05188">
    <property type="entry name" value="MutS_II"/>
    <property type="match status" value="1"/>
</dbReference>
<name>A0A9D2M1D4_9FIRM</name>
<dbReference type="InterPro" id="IPR000432">
    <property type="entry name" value="DNA_mismatch_repair_MutS_C"/>
</dbReference>
<dbReference type="FunFam" id="3.40.1170.10:FF:000001">
    <property type="entry name" value="DNA mismatch repair protein MutS"/>
    <property type="match status" value="1"/>
</dbReference>
<evidence type="ECO:0000256" key="3">
    <source>
        <dbReference type="ARBA" id="ARBA00022741"/>
    </source>
</evidence>
<keyword evidence="5 9" id="KW-0067">ATP-binding</keyword>
<dbReference type="InterPro" id="IPR007860">
    <property type="entry name" value="DNA_mmatch_repair_MutS_con_dom"/>
</dbReference>
<dbReference type="PIRSF" id="PIRSF037677">
    <property type="entry name" value="DNA_mis_repair_Msh6"/>
    <property type="match status" value="1"/>
</dbReference>
<evidence type="ECO:0000256" key="6">
    <source>
        <dbReference type="ARBA" id="ARBA00023125"/>
    </source>
</evidence>
<dbReference type="Pfam" id="PF00488">
    <property type="entry name" value="MutS_V"/>
    <property type="match status" value="1"/>
</dbReference>
<evidence type="ECO:0000256" key="4">
    <source>
        <dbReference type="ARBA" id="ARBA00022763"/>
    </source>
</evidence>
<comment type="caution">
    <text evidence="13">The sequence shown here is derived from an EMBL/GenBank/DDBJ whole genome shotgun (WGS) entry which is preliminary data.</text>
</comment>
<dbReference type="SUPFAM" id="SSF53150">
    <property type="entry name" value="DNA repair protein MutS, domain II"/>
    <property type="match status" value="1"/>
</dbReference>
<keyword evidence="11" id="KW-0175">Coiled coil</keyword>
<comment type="function">
    <text evidence="8 9">This protein is involved in the repair of mismatches in DNA. It is possible that it carries out the mismatch recognition step. This protein has a weak ATPase activity.</text>
</comment>
<organism evidence="13 14">
    <name type="scientific">Candidatus Ruthenibacterium avium</name>
    <dbReference type="NCBI Taxonomy" id="2838751"/>
    <lineage>
        <taxon>Bacteria</taxon>
        <taxon>Bacillati</taxon>
        <taxon>Bacillota</taxon>
        <taxon>Clostridia</taxon>
        <taxon>Eubacteriales</taxon>
        <taxon>Oscillospiraceae</taxon>
        <taxon>Ruthenibacterium</taxon>
    </lineage>
</organism>
<dbReference type="FunFam" id="1.10.1420.10:FF:000001">
    <property type="entry name" value="DNA mismatch repair protein MutS"/>
    <property type="match status" value="1"/>
</dbReference>
<dbReference type="InterPro" id="IPR036187">
    <property type="entry name" value="DNA_mismatch_repair_MutS_sf"/>
</dbReference>
<dbReference type="HAMAP" id="MF_00096">
    <property type="entry name" value="MutS"/>
    <property type="match status" value="1"/>
</dbReference>
<comment type="similarity">
    <text evidence="1 9 10">Belongs to the DNA mismatch repair MutS family.</text>
</comment>
<keyword evidence="6 9" id="KW-0238">DNA-binding</keyword>
<dbReference type="AlphaFoldDB" id="A0A9D2M1D4"/>
<dbReference type="InterPro" id="IPR007861">
    <property type="entry name" value="DNA_mismatch_repair_MutS_clamp"/>
</dbReference>
<reference evidence="13" key="2">
    <citation type="submission" date="2021-04" db="EMBL/GenBank/DDBJ databases">
        <authorList>
            <person name="Gilroy R."/>
        </authorList>
    </citation>
    <scope>NUCLEOTIDE SEQUENCE</scope>
    <source>
        <strain evidence="13">ChiBcec8-14828</strain>
    </source>
</reference>
<dbReference type="Pfam" id="PF01624">
    <property type="entry name" value="MutS_I"/>
    <property type="match status" value="1"/>
</dbReference>
<protein>
    <recommendedName>
        <fullName evidence="2 9">DNA mismatch repair protein MutS</fullName>
    </recommendedName>
</protein>
<dbReference type="GO" id="GO:0005524">
    <property type="term" value="F:ATP binding"/>
    <property type="evidence" value="ECO:0007669"/>
    <property type="project" value="UniProtKB-UniRule"/>
</dbReference>
<dbReference type="GO" id="GO:0005829">
    <property type="term" value="C:cytosol"/>
    <property type="evidence" value="ECO:0007669"/>
    <property type="project" value="TreeGrafter"/>
</dbReference>
<dbReference type="NCBIfam" id="NF003810">
    <property type="entry name" value="PRK05399.1"/>
    <property type="match status" value="1"/>
</dbReference>
<dbReference type="PANTHER" id="PTHR11361">
    <property type="entry name" value="DNA MISMATCH REPAIR PROTEIN MUTS FAMILY MEMBER"/>
    <property type="match status" value="1"/>
</dbReference>
<accession>A0A9D2M1D4</accession>
<keyword evidence="4 9" id="KW-0227">DNA damage</keyword>
<keyword evidence="7 9" id="KW-0234">DNA repair</keyword>
<evidence type="ECO:0000256" key="9">
    <source>
        <dbReference type="HAMAP-Rule" id="MF_00096"/>
    </source>
</evidence>
<dbReference type="Gene3D" id="3.40.1170.10">
    <property type="entry name" value="DNA repair protein MutS, domain I"/>
    <property type="match status" value="1"/>
</dbReference>
<dbReference type="InterPro" id="IPR005748">
    <property type="entry name" value="DNA_mismatch_repair_MutS"/>
</dbReference>
<evidence type="ECO:0000256" key="11">
    <source>
        <dbReference type="SAM" id="Coils"/>
    </source>
</evidence>
<dbReference type="SMART" id="SM00534">
    <property type="entry name" value="MUTSac"/>
    <property type="match status" value="1"/>
</dbReference>
<dbReference type="InterPro" id="IPR016151">
    <property type="entry name" value="DNA_mismatch_repair_MutS_N"/>
</dbReference>
<dbReference type="EMBL" id="DWYA01000023">
    <property type="protein sequence ID" value="HJB39162.1"/>
    <property type="molecule type" value="Genomic_DNA"/>
</dbReference>
<dbReference type="InterPro" id="IPR027417">
    <property type="entry name" value="P-loop_NTPase"/>
</dbReference>
<dbReference type="GO" id="GO:0003684">
    <property type="term" value="F:damaged DNA binding"/>
    <property type="evidence" value="ECO:0007669"/>
    <property type="project" value="UniProtKB-UniRule"/>
</dbReference>
<dbReference type="GO" id="GO:0030983">
    <property type="term" value="F:mismatched DNA binding"/>
    <property type="evidence" value="ECO:0007669"/>
    <property type="project" value="InterPro"/>
</dbReference>
<dbReference type="InterPro" id="IPR007696">
    <property type="entry name" value="DNA_mismatch_repair_MutS_core"/>
</dbReference>
<dbReference type="GO" id="GO:0006298">
    <property type="term" value="P:mismatch repair"/>
    <property type="evidence" value="ECO:0007669"/>
    <property type="project" value="UniProtKB-UniRule"/>
</dbReference>
<dbReference type="InterPro" id="IPR036678">
    <property type="entry name" value="MutS_con_dom_sf"/>
</dbReference>
<gene>
    <name evidence="9 13" type="primary">mutS</name>
    <name evidence="13" type="ORF">H9943_02050</name>
</gene>
<feature type="domain" description="DNA mismatch repair proteins mutS family" evidence="12">
    <location>
        <begin position="697"/>
        <end position="713"/>
    </location>
</feature>
<dbReference type="CDD" id="cd03284">
    <property type="entry name" value="ABC_MutS1"/>
    <property type="match status" value="1"/>
</dbReference>
<dbReference type="InterPro" id="IPR007695">
    <property type="entry name" value="DNA_mismatch_repair_MutS-lik_N"/>
</dbReference>
<evidence type="ECO:0000256" key="7">
    <source>
        <dbReference type="ARBA" id="ARBA00023204"/>
    </source>
</evidence>
<dbReference type="SUPFAM" id="SSF52540">
    <property type="entry name" value="P-loop containing nucleoside triphosphate hydrolases"/>
    <property type="match status" value="1"/>
</dbReference>
<dbReference type="GO" id="GO:0140664">
    <property type="term" value="F:ATP-dependent DNA damage sensor activity"/>
    <property type="evidence" value="ECO:0007669"/>
    <property type="project" value="InterPro"/>
</dbReference>
<keyword evidence="3 9" id="KW-0547">Nucleotide-binding</keyword>
<dbReference type="Gene3D" id="1.10.1420.10">
    <property type="match status" value="2"/>
</dbReference>
<evidence type="ECO:0000256" key="8">
    <source>
        <dbReference type="ARBA" id="ARBA00024647"/>
    </source>
</evidence>
<evidence type="ECO:0000313" key="13">
    <source>
        <dbReference type="EMBL" id="HJB39162.1"/>
    </source>
</evidence>
<dbReference type="PROSITE" id="PS00486">
    <property type="entry name" value="DNA_MISMATCH_REPAIR_2"/>
    <property type="match status" value="1"/>
</dbReference>
<evidence type="ECO:0000259" key="12">
    <source>
        <dbReference type="PROSITE" id="PS00486"/>
    </source>
</evidence>
<feature type="binding site" evidence="9">
    <location>
        <begin position="623"/>
        <end position="630"/>
    </location>
    <ligand>
        <name>ATP</name>
        <dbReference type="ChEBI" id="CHEBI:30616"/>
    </ligand>
</feature>
<dbReference type="Pfam" id="PF05190">
    <property type="entry name" value="MutS_IV"/>
    <property type="match status" value="1"/>
</dbReference>
<dbReference type="SUPFAM" id="SSF55271">
    <property type="entry name" value="DNA repair protein MutS, domain I"/>
    <property type="match status" value="1"/>
</dbReference>
<dbReference type="InterPro" id="IPR017261">
    <property type="entry name" value="DNA_mismatch_repair_MutS/MSH"/>
</dbReference>
<evidence type="ECO:0000256" key="5">
    <source>
        <dbReference type="ARBA" id="ARBA00022840"/>
    </source>
</evidence>
<dbReference type="SUPFAM" id="SSF48334">
    <property type="entry name" value="DNA repair protein MutS, domain III"/>
    <property type="match status" value="1"/>
</dbReference>
<sequence>MAGLSPMMQQYFEIKKKHPDKLLFFRLGDFYEMFFDDAILASKELELTLTGRDCGQEERAPMCGVPFHSYESYVAKLIAKGYKVAICEQLENPAQAKGIVKRDVVRVMTPGTVIENSMLQDDRNNYIASVFVDGPRVGLCFADISTGTANVTCLEAQKPELALIAELARYTPSEVLFNEAILPYKQVTAYMKQQLACAAELLDEENYQPERCRQALEQQFGANFSKEIGLEENDPAATALAVLIEYLNETQKKGVERLKTVEYYAKAEYMQLSPTARTHLELTQTMRGREKRGTLLWVLEHTQTAMGKRLLRSWLERPLVDAVQINARLDAVQELVHQTVMREELSASLERVFDLERLLTRTVYGSAGPRELYALAQTCDQLPAIKQTAQGAQSTLMCALLDEIDELTDLKERIFSALTQDPPVSLKDGDVIRAGYSPEVDELRDIVHGGKGFLGSMEARLKEETGIRTLKIGYNRVFGYYIEVSKSFSQQVPEGFIRKQTLANAERYITEELKQLENKILGANERLAVLERELFEALLKDTSAQAARIQRTATALAQLDVLTGFAAVAVKNEYVRPEISDDDRIEITEGRHPVIEQMLKGSLFVPNDTLLNDTSDRLCLITGPNMAGKSTFMRQTALIVLMAQIGSFVPAKHCHVGVVDAIFTRVGASDDLASGQSTFMVEMTEVADILRHATKKSLVILDEIGRGTSTFDGMSIARAVAEHIADDASGLGCKTMFATHYHELTDLEGKVEGVKNYNIAVKKRGEDVIFLRRIVRGPADDSYGIEVAKLAGLPDEVTHRAREILNVLEQSAPVPAAIPLADAPLAQAQSGAQAAEKVLLDKLADLDVETLTPLEALSYLYDCKQELAAARRSAQHDG</sequence>
<dbReference type="SMART" id="SM00533">
    <property type="entry name" value="MUTSd"/>
    <property type="match status" value="1"/>
</dbReference>
<dbReference type="NCBIfam" id="TIGR01070">
    <property type="entry name" value="mutS1"/>
    <property type="match status" value="1"/>
</dbReference>
<proteinExistence type="inferred from homology"/>
<dbReference type="Proteomes" id="UP000824209">
    <property type="component" value="Unassembled WGS sequence"/>
</dbReference>
<evidence type="ECO:0000313" key="14">
    <source>
        <dbReference type="Proteomes" id="UP000824209"/>
    </source>
</evidence>
<dbReference type="Gene3D" id="3.40.50.300">
    <property type="entry name" value="P-loop containing nucleotide triphosphate hydrolases"/>
    <property type="match status" value="1"/>
</dbReference>
<reference evidence="13" key="1">
    <citation type="journal article" date="2021" name="PeerJ">
        <title>Extensive microbial diversity within the chicken gut microbiome revealed by metagenomics and culture.</title>
        <authorList>
            <person name="Gilroy R."/>
            <person name="Ravi A."/>
            <person name="Getino M."/>
            <person name="Pursley I."/>
            <person name="Horton D.L."/>
            <person name="Alikhan N.F."/>
            <person name="Baker D."/>
            <person name="Gharbi K."/>
            <person name="Hall N."/>
            <person name="Watson M."/>
            <person name="Adriaenssens E.M."/>
            <person name="Foster-Nyarko E."/>
            <person name="Jarju S."/>
            <person name="Secka A."/>
            <person name="Antonio M."/>
            <person name="Oren A."/>
            <person name="Chaudhuri R.R."/>
            <person name="La Ragione R."/>
            <person name="Hildebrand F."/>
            <person name="Pallen M.J."/>
        </authorList>
    </citation>
    <scope>NUCLEOTIDE SEQUENCE</scope>
    <source>
        <strain evidence="13">ChiBcec8-14828</strain>
    </source>
</reference>
<evidence type="ECO:0000256" key="1">
    <source>
        <dbReference type="ARBA" id="ARBA00006271"/>
    </source>
</evidence>
<feature type="coiled-coil region" evidence="11">
    <location>
        <begin position="499"/>
        <end position="533"/>
    </location>
</feature>